<name>A0A0R3PI53_ANGCS</name>
<feature type="coiled-coil region" evidence="1">
    <location>
        <begin position="4"/>
        <end position="126"/>
    </location>
</feature>
<dbReference type="InterPro" id="IPR019179">
    <property type="entry name" value="CC149"/>
</dbReference>
<keyword evidence="1" id="KW-0175">Coiled coil</keyword>
<dbReference type="Pfam" id="PF09789">
    <property type="entry name" value="CC149"/>
    <property type="match status" value="1"/>
</dbReference>
<accession>A0A0R3PI53</accession>
<organism evidence="4">
    <name type="scientific">Angiostrongylus costaricensis</name>
    <name type="common">Nematode worm</name>
    <dbReference type="NCBI Taxonomy" id="334426"/>
    <lineage>
        <taxon>Eukaryota</taxon>
        <taxon>Metazoa</taxon>
        <taxon>Ecdysozoa</taxon>
        <taxon>Nematoda</taxon>
        <taxon>Chromadorea</taxon>
        <taxon>Rhabditida</taxon>
        <taxon>Rhabditina</taxon>
        <taxon>Rhabditomorpha</taxon>
        <taxon>Strongyloidea</taxon>
        <taxon>Metastrongylidae</taxon>
        <taxon>Angiostrongylus</taxon>
    </lineage>
</organism>
<protein>
    <submittedName>
        <fullName evidence="4">DUF4201 domain-containing protein</fullName>
    </submittedName>
</protein>
<evidence type="ECO:0000313" key="3">
    <source>
        <dbReference type="Proteomes" id="UP000267027"/>
    </source>
</evidence>
<reference evidence="2 3" key="2">
    <citation type="submission" date="2018-11" db="EMBL/GenBank/DDBJ databases">
        <authorList>
            <consortium name="Pathogen Informatics"/>
        </authorList>
    </citation>
    <scope>NUCLEOTIDE SEQUENCE [LARGE SCALE GENOMIC DNA]</scope>
    <source>
        <strain evidence="2 3">Costa Rica</strain>
    </source>
</reference>
<gene>
    <name evidence="2" type="ORF">ACOC_LOCUS4031</name>
</gene>
<dbReference type="WBParaSite" id="ACOC_0000403001-mRNA-1">
    <property type="protein sequence ID" value="ACOC_0000403001-mRNA-1"/>
    <property type="gene ID" value="ACOC_0000403001"/>
</dbReference>
<evidence type="ECO:0000313" key="2">
    <source>
        <dbReference type="EMBL" id="VDM55616.1"/>
    </source>
</evidence>
<evidence type="ECO:0000256" key="1">
    <source>
        <dbReference type="SAM" id="Coils"/>
    </source>
</evidence>
<dbReference type="AlphaFoldDB" id="A0A0R3PI53"/>
<sequence length="172" mass="20145">MDFLKISVDEYRKLQEKLQQLQSKADTKTETIVRLGKDLQFTQEENRLIKARSLTLDRNMERLELEVQKYAANELNIKANFKLEKKQLMDEVQSLRKDLAALLKEKEELKAEKIDLQNDCKLFRQRIAKYEVATLGGSNAIVHNDIGPNKKIVQDMGVDELERYEKLYKEVS</sequence>
<dbReference type="EMBL" id="UYYA01001805">
    <property type="protein sequence ID" value="VDM55616.1"/>
    <property type="molecule type" value="Genomic_DNA"/>
</dbReference>
<reference evidence="4" key="1">
    <citation type="submission" date="2017-02" db="UniProtKB">
        <authorList>
            <consortium name="WormBaseParasite"/>
        </authorList>
    </citation>
    <scope>IDENTIFICATION</scope>
</reference>
<proteinExistence type="predicted"/>
<dbReference type="Proteomes" id="UP000267027">
    <property type="component" value="Unassembled WGS sequence"/>
</dbReference>
<dbReference type="OrthoDB" id="5917629at2759"/>
<keyword evidence="3" id="KW-1185">Reference proteome</keyword>
<evidence type="ECO:0000313" key="4">
    <source>
        <dbReference type="WBParaSite" id="ACOC_0000403001-mRNA-1"/>
    </source>
</evidence>